<feature type="domain" description="Ryanodine receptor junctional solenoid" evidence="1">
    <location>
        <begin position="3"/>
        <end position="129"/>
    </location>
</feature>
<dbReference type="Pfam" id="PF21119">
    <property type="entry name" value="RYDR_Jsol"/>
    <property type="match status" value="1"/>
</dbReference>
<accession>A0A2G9U512</accession>
<dbReference type="GO" id="GO:0033017">
    <property type="term" value="C:sarcoplasmic reticulum membrane"/>
    <property type="evidence" value="ECO:0007669"/>
    <property type="project" value="TreeGrafter"/>
</dbReference>
<name>A0A2G9U512_TELCI</name>
<dbReference type="GO" id="GO:0005219">
    <property type="term" value="F:ryanodine-sensitive calcium-release channel activity"/>
    <property type="evidence" value="ECO:0007669"/>
    <property type="project" value="TreeGrafter"/>
</dbReference>
<dbReference type="Proteomes" id="UP000230423">
    <property type="component" value="Unassembled WGS sequence"/>
</dbReference>
<dbReference type="GO" id="GO:0034704">
    <property type="term" value="C:calcium channel complex"/>
    <property type="evidence" value="ECO:0007669"/>
    <property type="project" value="TreeGrafter"/>
</dbReference>
<evidence type="ECO:0000313" key="3">
    <source>
        <dbReference type="Proteomes" id="UP000230423"/>
    </source>
</evidence>
<dbReference type="GO" id="GO:0014808">
    <property type="term" value="P:release of sequestered calcium ion into cytosol by sarcoplasmic reticulum"/>
    <property type="evidence" value="ECO:0007669"/>
    <property type="project" value="TreeGrafter"/>
</dbReference>
<dbReference type="AlphaFoldDB" id="A0A2G9U512"/>
<dbReference type="GO" id="GO:0005790">
    <property type="term" value="C:smooth endoplasmic reticulum"/>
    <property type="evidence" value="ECO:0007669"/>
    <property type="project" value="TreeGrafter"/>
</dbReference>
<dbReference type="GO" id="GO:0006941">
    <property type="term" value="P:striated muscle contraction"/>
    <property type="evidence" value="ECO:0007669"/>
    <property type="project" value="TreeGrafter"/>
</dbReference>
<gene>
    <name evidence="2" type="ORF">TELCIR_12970</name>
</gene>
<dbReference type="OrthoDB" id="300855at2759"/>
<dbReference type="PANTHER" id="PTHR46399">
    <property type="entry name" value="B30.2/SPRY DOMAIN-CONTAINING PROTEIN"/>
    <property type="match status" value="1"/>
</dbReference>
<dbReference type="InterPro" id="IPR048581">
    <property type="entry name" value="RYDR_Jsol"/>
</dbReference>
<reference evidence="2 3" key="1">
    <citation type="submission" date="2015-09" db="EMBL/GenBank/DDBJ databases">
        <title>Draft genome of the parasitic nematode Teladorsagia circumcincta isolate WARC Sus (inbred).</title>
        <authorList>
            <person name="Mitreva M."/>
        </authorList>
    </citation>
    <scope>NUCLEOTIDE SEQUENCE [LARGE SCALE GENOMIC DNA]</scope>
    <source>
        <strain evidence="2 3">S</strain>
    </source>
</reference>
<dbReference type="GO" id="GO:0030018">
    <property type="term" value="C:Z disc"/>
    <property type="evidence" value="ECO:0007669"/>
    <property type="project" value="TreeGrafter"/>
</dbReference>
<dbReference type="GO" id="GO:0042383">
    <property type="term" value="C:sarcolemma"/>
    <property type="evidence" value="ECO:0007669"/>
    <property type="project" value="TreeGrafter"/>
</dbReference>
<keyword evidence="3" id="KW-1185">Reference proteome</keyword>
<evidence type="ECO:0000313" key="2">
    <source>
        <dbReference type="EMBL" id="PIO65366.1"/>
    </source>
</evidence>
<protein>
    <recommendedName>
        <fullName evidence="1">Ryanodine receptor junctional solenoid domain-containing protein</fullName>
    </recommendedName>
</protein>
<evidence type="ECO:0000259" key="1">
    <source>
        <dbReference type="Pfam" id="PF21119"/>
    </source>
</evidence>
<sequence length="138" mass="16087">MDIKQTDMPPAEAAKKTKEFRCPPKEQMFRLLKCKVEKEEKEVLLEDEVEYDQCPMAEHLQEQLRDYCAILVEKIGNSDEPNEEERIQSLIETDEGSWVDSLARLVVAVPPPPPVNEKELATKKGTRNFRYRLRIPPY</sequence>
<dbReference type="InterPro" id="IPR015925">
    <property type="entry name" value="Ryanodine_IP3_receptor"/>
</dbReference>
<dbReference type="PANTHER" id="PTHR46399:SF8">
    <property type="entry name" value="B30.2_SPRY DOMAIN-CONTAINING PROTEIN"/>
    <property type="match status" value="1"/>
</dbReference>
<dbReference type="EMBL" id="KZ349072">
    <property type="protein sequence ID" value="PIO65366.1"/>
    <property type="molecule type" value="Genomic_DNA"/>
</dbReference>
<proteinExistence type="predicted"/>
<organism evidence="2 3">
    <name type="scientific">Teladorsagia circumcincta</name>
    <name type="common">Brown stomach worm</name>
    <name type="synonym">Ostertagia circumcincta</name>
    <dbReference type="NCBI Taxonomy" id="45464"/>
    <lineage>
        <taxon>Eukaryota</taxon>
        <taxon>Metazoa</taxon>
        <taxon>Ecdysozoa</taxon>
        <taxon>Nematoda</taxon>
        <taxon>Chromadorea</taxon>
        <taxon>Rhabditida</taxon>
        <taxon>Rhabditina</taxon>
        <taxon>Rhabditomorpha</taxon>
        <taxon>Strongyloidea</taxon>
        <taxon>Trichostrongylidae</taxon>
        <taxon>Teladorsagia</taxon>
    </lineage>
</organism>